<evidence type="ECO:0000259" key="5">
    <source>
        <dbReference type="PROSITE" id="PS50893"/>
    </source>
</evidence>
<feature type="domain" description="ABC transporter" evidence="5">
    <location>
        <begin position="12"/>
        <end position="245"/>
    </location>
</feature>
<dbReference type="CDD" id="cd03214">
    <property type="entry name" value="ABC_Iron-Siderophores_B12_Hemin"/>
    <property type="match status" value="1"/>
</dbReference>
<sequence length="263" mass="28190">MATEEARMSTGMTADGVTVRLGNREIVHGVDLDARPGQILALVGPNGCGKSTLLSAVAGLRAPDSGTVRIGDLDVHRADSLTLARARALVTQQNRADTPFPVREVVEMGRFPWTRTPQARRSEDLIDAAIAECDLSDLVDRPFSHLSGGQQARVSLARALAQDTPVMLLDEPTAALDIGHTEQVLTILRRRAAAGATVVLVVHDLTLTAAYADRVAVMKSGRLLATGAVDEVMTAELLSETYDHPVLVWDHPQTGERIITPAR</sequence>
<dbReference type="GO" id="GO:0005524">
    <property type="term" value="F:ATP binding"/>
    <property type="evidence" value="ECO:0007669"/>
    <property type="project" value="UniProtKB-KW"/>
</dbReference>
<evidence type="ECO:0000256" key="2">
    <source>
        <dbReference type="ARBA" id="ARBA00022741"/>
    </source>
</evidence>
<dbReference type="RefSeq" id="WP_009678886.1">
    <property type="nucleotide sequence ID" value="NZ_AEUD01000005.1"/>
</dbReference>
<keyword evidence="7" id="KW-1185">Reference proteome</keyword>
<evidence type="ECO:0000313" key="6">
    <source>
        <dbReference type="EMBL" id="EGD55688.1"/>
    </source>
</evidence>
<proteinExistence type="predicted"/>
<dbReference type="PANTHER" id="PTHR42794">
    <property type="entry name" value="HEMIN IMPORT ATP-BINDING PROTEIN HMUV"/>
    <property type="match status" value="1"/>
</dbReference>
<dbReference type="PROSITE" id="PS00211">
    <property type="entry name" value="ABC_TRANSPORTER_1"/>
    <property type="match status" value="1"/>
</dbReference>
<dbReference type="FunFam" id="3.40.50.300:FF:000134">
    <property type="entry name" value="Iron-enterobactin ABC transporter ATP-binding protein"/>
    <property type="match status" value="1"/>
</dbReference>
<keyword evidence="1" id="KW-0813">Transport</keyword>
<dbReference type="Proteomes" id="UP000035065">
    <property type="component" value="Unassembled WGS sequence"/>
</dbReference>
<accession>F1YID4</accession>
<dbReference type="InterPro" id="IPR003593">
    <property type="entry name" value="AAA+_ATPase"/>
</dbReference>
<comment type="caution">
    <text evidence="6">The sequence shown here is derived from an EMBL/GenBank/DDBJ whole genome shotgun (WGS) entry which is preliminary data.</text>
</comment>
<dbReference type="GO" id="GO:0016887">
    <property type="term" value="F:ATP hydrolysis activity"/>
    <property type="evidence" value="ECO:0007669"/>
    <property type="project" value="InterPro"/>
</dbReference>
<dbReference type="STRING" id="644548.SCNU_08243"/>
<dbReference type="AlphaFoldDB" id="F1YID4"/>
<dbReference type="NCBIfam" id="NF010068">
    <property type="entry name" value="PRK13548.1"/>
    <property type="match status" value="1"/>
</dbReference>
<dbReference type="InterPro" id="IPR017871">
    <property type="entry name" value="ABC_transporter-like_CS"/>
</dbReference>
<dbReference type="eggNOG" id="COG1120">
    <property type="taxonomic scope" value="Bacteria"/>
</dbReference>
<keyword evidence="4" id="KW-1278">Translocase</keyword>
<dbReference type="Gene3D" id="3.40.50.300">
    <property type="entry name" value="P-loop containing nucleotide triphosphate hydrolases"/>
    <property type="match status" value="1"/>
</dbReference>
<dbReference type="Pfam" id="PF00005">
    <property type="entry name" value="ABC_tran"/>
    <property type="match status" value="1"/>
</dbReference>
<dbReference type="SMART" id="SM00382">
    <property type="entry name" value="AAA"/>
    <property type="match status" value="1"/>
</dbReference>
<dbReference type="PANTHER" id="PTHR42794:SF1">
    <property type="entry name" value="HEMIN IMPORT ATP-BINDING PROTEIN HMUV"/>
    <property type="match status" value="1"/>
</dbReference>
<dbReference type="InterPro" id="IPR003439">
    <property type="entry name" value="ABC_transporter-like_ATP-bd"/>
</dbReference>
<name>F1YID4_9ACTN</name>
<keyword evidence="3" id="KW-0067">ATP-binding</keyword>
<protein>
    <submittedName>
        <fullName evidence="6">ABC transporter-like protein</fullName>
    </submittedName>
</protein>
<organism evidence="6 7">
    <name type="scientific">Gordonia neofelifaecis NRRL B-59395</name>
    <dbReference type="NCBI Taxonomy" id="644548"/>
    <lineage>
        <taxon>Bacteria</taxon>
        <taxon>Bacillati</taxon>
        <taxon>Actinomycetota</taxon>
        <taxon>Actinomycetes</taxon>
        <taxon>Mycobacteriales</taxon>
        <taxon>Gordoniaceae</taxon>
        <taxon>Gordonia</taxon>
    </lineage>
</organism>
<evidence type="ECO:0000256" key="3">
    <source>
        <dbReference type="ARBA" id="ARBA00022840"/>
    </source>
</evidence>
<keyword evidence="2" id="KW-0547">Nucleotide-binding</keyword>
<evidence type="ECO:0000256" key="4">
    <source>
        <dbReference type="ARBA" id="ARBA00022967"/>
    </source>
</evidence>
<evidence type="ECO:0000256" key="1">
    <source>
        <dbReference type="ARBA" id="ARBA00022448"/>
    </source>
</evidence>
<reference evidence="6 7" key="1">
    <citation type="journal article" date="2011" name="J. Bacteriol.">
        <title>Draft Genome Sequence of Gordonia neofelifaecis NRRL B-59395, a Cholesterol-Degrading Actinomycete.</title>
        <authorList>
            <person name="Ge F."/>
            <person name="Li W."/>
            <person name="Chen G."/>
            <person name="Liu Y."/>
            <person name="Zhang G."/>
            <person name="Yong B."/>
            <person name="Wang Q."/>
            <person name="Wang N."/>
            <person name="Huang Z."/>
            <person name="Li W."/>
            <person name="Wang J."/>
            <person name="Wu C."/>
            <person name="Xie Q."/>
            <person name="Liu G."/>
        </authorList>
    </citation>
    <scope>NUCLEOTIDE SEQUENCE [LARGE SCALE GENOMIC DNA]</scope>
    <source>
        <strain evidence="6 7">NRRL B-59395</strain>
    </source>
</reference>
<dbReference type="SUPFAM" id="SSF52540">
    <property type="entry name" value="P-loop containing nucleoside triphosphate hydrolases"/>
    <property type="match status" value="1"/>
</dbReference>
<evidence type="ECO:0000313" key="7">
    <source>
        <dbReference type="Proteomes" id="UP000035065"/>
    </source>
</evidence>
<dbReference type="EMBL" id="AEUD01000005">
    <property type="protein sequence ID" value="EGD55688.1"/>
    <property type="molecule type" value="Genomic_DNA"/>
</dbReference>
<dbReference type="InterPro" id="IPR027417">
    <property type="entry name" value="P-loop_NTPase"/>
</dbReference>
<gene>
    <name evidence="6" type="ORF">SCNU_08243</name>
</gene>
<dbReference type="PROSITE" id="PS50893">
    <property type="entry name" value="ABC_TRANSPORTER_2"/>
    <property type="match status" value="1"/>
</dbReference>